<dbReference type="InterPro" id="IPR058923">
    <property type="entry name" value="RCC1-like_dom"/>
</dbReference>
<feature type="repeat" description="RCC1" evidence="6">
    <location>
        <begin position="274"/>
        <end position="328"/>
    </location>
</feature>
<keyword evidence="12" id="KW-1185">Reference proteome</keyword>
<dbReference type="SUPFAM" id="SSF50985">
    <property type="entry name" value="RCC1/BLIP-II"/>
    <property type="match status" value="2"/>
</dbReference>
<dbReference type="Pfam" id="PF00320">
    <property type="entry name" value="GATA"/>
    <property type="match status" value="1"/>
</dbReference>
<dbReference type="InterPro" id="IPR051709">
    <property type="entry name" value="Ub-ligase/GTPase-reg"/>
</dbReference>
<dbReference type="GO" id="GO:0043565">
    <property type="term" value="F:sequence-specific DNA binding"/>
    <property type="evidence" value="ECO:0007669"/>
    <property type="project" value="InterPro"/>
</dbReference>
<dbReference type="Pfam" id="PF25390">
    <property type="entry name" value="WD40_RLD"/>
    <property type="match status" value="1"/>
</dbReference>
<feature type="compositionally biased region" description="Polar residues" evidence="8">
    <location>
        <begin position="1274"/>
        <end position="1287"/>
    </location>
</feature>
<dbReference type="SUPFAM" id="SSF57903">
    <property type="entry name" value="FYVE/PHD zinc finger"/>
    <property type="match status" value="1"/>
</dbReference>
<dbReference type="InterPro" id="IPR009091">
    <property type="entry name" value="RCC1/BLIP-II"/>
</dbReference>
<dbReference type="GeneID" id="68106589"/>
<dbReference type="InterPro" id="IPR001965">
    <property type="entry name" value="Znf_PHD"/>
</dbReference>
<dbReference type="Gene3D" id="2.120.10.80">
    <property type="entry name" value="Kelch-type beta propeller"/>
    <property type="match status" value="1"/>
</dbReference>
<dbReference type="RefSeq" id="XP_044553568.1">
    <property type="nucleotide sequence ID" value="XM_044690090.1"/>
</dbReference>
<evidence type="ECO:0000256" key="3">
    <source>
        <dbReference type="ARBA" id="ARBA00022771"/>
    </source>
</evidence>
<dbReference type="EMBL" id="PYSW02000007">
    <property type="protein sequence ID" value="KAG2389576.1"/>
    <property type="molecule type" value="Genomic_DNA"/>
</dbReference>
<feature type="repeat" description="RCC1" evidence="6">
    <location>
        <begin position="499"/>
        <end position="551"/>
    </location>
</feature>
<feature type="compositionally biased region" description="Acidic residues" evidence="8">
    <location>
        <begin position="1250"/>
        <end position="1268"/>
    </location>
</feature>
<dbReference type="PROSITE" id="PS50114">
    <property type="entry name" value="GATA_ZN_FINGER_2"/>
    <property type="match status" value="1"/>
</dbReference>
<evidence type="ECO:0000256" key="5">
    <source>
        <dbReference type="PROSITE-ProRule" id="PRU00094"/>
    </source>
</evidence>
<comment type="caution">
    <text evidence="11">The sequence shown here is derived from an EMBL/GenBank/DDBJ whole genome shotgun (WGS) entry which is preliminary data.</text>
</comment>
<dbReference type="SUPFAM" id="SSF57716">
    <property type="entry name" value="Glucocorticoid receptor-like (DNA-binding domain)"/>
    <property type="match status" value="1"/>
</dbReference>
<dbReference type="InterPro" id="IPR000679">
    <property type="entry name" value="Znf_GATA"/>
</dbReference>
<evidence type="ECO:0000259" key="10">
    <source>
        <dbReference type="PROSITE" id="PS50114"/>
    </source>
</evidence>
<sequence>MNAALIRRSLNFSSVPPSTSSMMKYLIGISLLICCLAVAPIVWAQNMSAIEMLYKLTYHREKRDSYYQVYLDYVAQKEEIERSKVKLKINITVEAIETSYMDLPKLRIPLAQYQLMLANKNKQYQKLMEVEQELNSLIELTDIGFLKTQDILSDFSYNISDILYTPEKWQMNPYRKVQTGLNMTMTSGYLPNHATAHKVARIRNRISAGIKHGLLLHQNGLVYSWGADTGGSLGRPDSSTRGYPLMSIPVDLPKNLTVLQLVSSYYSNLVLAGDALYSWGQNTNGEVGDGTVLARSKPFKVFSWDLQGPKKIEQIAAGAYTFFAVDERGKMYAWGKNDRGQLGDRTLIQKPRPVDIYMKGAMLNRTIVRVCAGDSHTLVLSDNNRLFSFGDNTYGQLGIGESSTKVPYVMEPVPVVMNRSLENKTIVDIQCGANHNLVLTSEGKVYAWGQGANGALGTGNTNNQLEPVAITVIPAATKGSIVVKIFTRHAVSFALSNTSQIYSWGSNQYGQLGLGSTTTPISSPTKIADNTTINVLEFAAFEKASVFLTNNGALMGAGTNANKELFNSTTTTTFVSVYTGMSTYGFAMERRKYPFFKVGDESYQFVGDNFLLFPDNGFYLYKKNSSFDEFKLVEYVNNTGRMFQGSIYNTHILKVNDYIYMYGGVVNNTISKAIYRASVSNIEKGWELTRFTLPYTVASGMSLLVDDYFYIFGGVVSMNDGGDDPVLLMNVTSTILRAHVMSPLSFQVISDKLPVPIYSGIIGRSKDYLFIFGGRNSDGDPYADILRASYYSPTKFENTYSVLPYQFADGTMVVTENWIYIFGGFYSGEFPYNSGLFQNQIVAAPSDEPVGSWIVTDYTIPITITSTPVLEEDQLFLFGNDIRRDCFDSLKTSIYPLIILIRSSKVFSLINFNRRFNHPQQQHHQRTNKTFSSTFIMRQYPLVCGNVKCKTNQTPLWRKGWTTKEGKPVMLCNACGLHYKKGHFCVYCNQIYKESDADDKEQPWIGCDSCHRWVHQNCEKSNGYEIKSGGYLCPCCRGHQQGNNGSSTVPSSITAAALSAAANKHYEPILMKPGSNSKSSSSNDNKKRRRKPTLETSGAKKVKANANSNSSNGSSITSSNGDQSTNGSGSNINITLSSNNNLKPSLTIDTSIASSSKHGKVMSNKLLTPTTTTGMALSLSPSSTTLNRSAAPSTGTGESMRSSSSSSSLFEVDAFYKDCESQNLSANDASSRLSQSSDDEYSYDSSSDLSGDDEDDNDYDDEDDEDYVDQSVSKSNRALTTRRNTTKAAPSVTKISSAVTYRTNVQQPPALSSAIPFSCGSDFVDQHTRQEFIIWDPLNDKKSTVEVTYEDVEDVIAKSFGYSTLLTRKMQSLSAICSCELNKM</sequence>
<proteinExistence type="predicted"/>
<dbReference type="InterPro" id="IPR019787">
    <property type="entry name" value="Znf_PHD-finger"/>
</dbReference>
<dbReference type="SMART" id="SM00249">
    <property type="entry name" value="PHD"/>
    <property type="match status" value="1"/>
</dbReference>
<evidence type="ECO:0000256" key="4">
    <source>
        <dbReference type="ARBA" id="ARBA00022833"/>
    </source>
</evidence>
<dbReference type="PROSITE" id="PS00626">
    <property type="entry name" value="RCC1_2"/>
    <property type="match status" value="2"/>
</dbReference>
<dbReference type="Gene3D" id="3.30.50.10">
    <property type="entry name" value="Erythroid Transcription Factor GATA-1, subunit A"/>
    <property type="match status" value="1"/>
</dbReference>
<dbReference type="CDD" id="cd15615">
    <property type="entry name" value="PHD_ARID4_like"/>
    <property type="match status" value="1"/>
</dbReference>
<feature type="region of interest" description="Disordered" evidence="8">
    <location>
        <begin position="1067"/>
        <end position="1145"/>
    </location>
</feature>
<dbReference type="PANTHER" id="PTHR45622">
    <property type="entry name" value="UBIQUITIN-PROTEIN LIGASE E3A-RELATED"/>
    <property type="match status" value="1"/>
</dbReference>
<dbReference type="Gene3D" id="2.130.10.30">
    <property type="entry name" value="Regulator of chromosome condensation 1/beta-lactamase-inhibitor protein II"/>
    <property type="match status" value="2"/>
</dbReference>
<dbReference type="InterPro" id="IPR011011">
    <property type="entry name" value="Znf_FYVE_PHD"/>
</dbReference>
<evidence type="ECO:0000313" key="12">
    <source>
        <dbReference type="Proteomes" id="UP000816034"/>
    </source>
</evidence>
<dbReference type="PROSITE" id="PS50012">
    <property type="entry name" value="RCC1_3"/>
    <property type="match status" value="6"/>
</dbReference>
<feature type="compositionally biased region" description="Polar residues" evidence="8">
    <location>
        <begin position="1224"/>
        <end position="1233"/>
    </location>
</feature>
<evidence type="ECO:0000259" key="9">
    <source>
        <dbReference type="PROSITE" id="PS50016"/>
    </source>
</evidence>
<keyword evidence="1" id="KW-0479">Metal-binding</keyword>
<feature type="repeat" description="RCC1" evidence="6">
    <location>
        <begin position="443"/>
        <end position="498"/>
    </location>
</feature>
<feature type="repeat" description="RCC1" evidence="6">
    <location>
        <begin position="384"/>
        <end position="442"/>
    </location>
</feature>
<dbReference type="GO" id="GO:0006355">
    <property type="term" value="P:regulation of DNA-templated transcription"/>
    <property type="evidence" value="ECO:0007669"/>
    <property type="project" value="InterPro"/>
</dbReference>
<feature type="region of interest" description="Disordered" evidence="8">
    <location>
        <begin position="1224"/>
        <end position="1287"/>
    </location>
</feature>
<keyword evidence="2" id="KW-0677">Repeat</keyword>
<feature type="repeat" description="RCC1" evidence="6">
    <location>
        <begin position="220"/>
        <end position="274"/>
    </location>
</feature>
<dbReference type="CDD" id="cd00202">
    <property type="entry name" value="ZnF_GATA"/>
    <property type="match status" value="1"/>
</dbReference>
<dbReference type="InterPro" id="IPR013083">
    <property type="entry name" value="Znf_RING/FYVE/PHD"/>
</dbReference>
<keyword evidence="7" id="KW-0175">Coiled coil</keyword>
<dbReference type="GO" id="GO:0008270">
    <property type="term" value="F:zinc ion binding"/>
    <property type="evidence" value="ECO:0007669"/>
    <property type="project" value="UniProtKB-KW"/>
</dbReference>
<name>A0AA88KQD7_NAELO</name>
<evidence type="ECO:0000256" key="2">
    <source>
        <dbReference type="ARBA" id="ARBA00022737"/>
    </source>
</evidence>
<evidence type="ECO:0000256" key="6">
    <source>
        <dbReference type="PROSITE-ProRule" id="PRU00235"/>
    </source>
</evidence>
<dbReference type="PROSITE" id="PS50016">
    <property type="entry name" value="ZF_PHD_2"/>
    <property type="match status" value="1"/>
</dbReference>
<evidence type="ECO:0000313" key="11">
    <source>
        <dbReference type="EMBL" id="KAG2389576.1"/>
    </source>
</evidence>
<dbReference type="Gene3D" id="3.30.40.10">
    <property type="entry name" value="Zinc/RING finger domain, C3HC4 (zinc finger)"/>
    <property type="match status" value="1"/>
</dbReference>
<protein>
    <submittedName>
        <fullName evidence="11">Uncharacterized protein</fullName>
    </submittedName>
</protein>
<keyword evidence="3 5" id="KW-0863">Zinc-finger</keyword>
<dbReference type="SMART" id="SM00401">
    <property type="entry name" value="ZnF_GATA"/>
    <property type="match status" value="1"/>
</dbReference>
<dbReference type="InterPro" id="IPR013088">
    <property type="entry name" value="Znf_NHR/GATA"/>
</dbReference>
<dbReference type="SUPFAM" id="SSF117281">
    <property type="entry name" value="Kelch motif"/>
    <property type="match status" value="1"/>
</dbReference>
<feature type="domain" description="GATA-type" evidence="10">
    <location>
        <begin position="947"/>
        <end position="980"/>
    </location>
</feature>
<feature type="domain" description="PHD-type" evidence="9">
    <location>
        <begin position="982"/>
        <end position="1039"/>
    </location>
</feature>
<feature type="coiled-coil region" evidence="7">
    <location>
        <begin position="110"/>
        <end position="140"/>
    </location>
</feature>
<gene>
    <name evidence="11" type="ORF">C9374_014136</name>
</gene>
<dbReference type="Proteomes" id="UP000816034">
    <property type="component" value="Unassembled WGS sequence"/>
</dbReference>
<keyword evidence="4" id="KW-0862">Zinc</keyword>
<feature type="compositionally biased region" description="Polar residues" evidence="8">
    <location>
        <begin position="1172"/>
        <end position="1201"/>
    </location>
</feature>
<accession>A0AA88KQD7</accession>
<dbReference type="PANTHER" id="PTHR45622:SF58">
    <property type="entry name" value="REGULATOR OF CHROMOSOME CONDENSATION DOMAIN-CONTAINING PROTEIN"/>
    <property type="match status" value="1"/>
</dbReference>
<organism evidence="11 12">
    <name type="scientific">Naegleria lovaniensis</name>
    <name type="common">Amoeba</name>
    <dbReference type="NCBI Taxonomy" id="51637"/>
    <lineage>
        <taxon>Eukaryota</taxon>
        <taxon>Discoba</taxon>
        <taxon>Heterolobosea</taxon>
        <taxon>Tetramitia</taxon>
        <taxon>Eutetramitia</taxon>
        <taxon>Vahlkampfiidae</taxon>
        <taxon>Naegleria</taxon>
    </lineage>
</organism>
<feature type="repeat" description="RCC1" evidence="6">
    <location>
        <begin position="329"/>
        <end position="383"/>
    </location>
</feature>
<evidence type="ECO:0000256" key="1">
    <source>
        <dbReference type="ARBA" id="ARBA00022723"/>
    </source>
</evidence>
<feature type="compositionally biased region" description="Low complexity" evidence="8">
    <location>
        <begin position="1104"/>
        <end position="1142"/>
    </location>
</feature>
<dbReference type="InterPro" id="IPR000408">
    <property type="entry name" value="Reg_chr_condens"/>
</dbReference>
<evidence type="ECO:0000256" key="8">
    <source>
        <dbReference type="SAM" id="MobiDB-lite"/>
    </source>
</evidence>
<feature type="region of interest" description="Disordered" evidence="8">
    <location>
        <begin position="1172"/>
        <end position="1205"/>
    </location>
</feature>
<dbReference type="PRINTS" id="PR00633">
    <property type="entry name" value="RCCNDNSATION"/>
</dbReference>
<dbReference type="InterPro" id="IPR015915">
    <property type="entry name" value="Kelch-typ_b-propeller"/>
</dbReference>
<reference evidence="11 12" key="1">
    <citation type="journal article" date="2018" name="BMC Genomics">
        <title>The genome of Naegleria lovaniensis, the basis for a comparative approach to unravel pathogenicity factors of the human pathogenic amoeba N. fowleri.</title>
        <authorList>
            <person name="Liechti N."/>
            <person name="Schurch N."/>
            <person name="Bruggmann R."/>
            <person name="Wittwer M."/>
        </authorList>
    </citation>
    <scope>NUCLEOTIDE SEQUENCE [LARGE SCALE GENOMIC DNA]</scope>
    <source>
        <strain evidence="11 12">ATCC 30569</strain>
    </source>
</reference>
<evidence type="ECO:0000256" key="7">
    <source>
        <dbReference type="SAM" id="Coils"/>
    </source>
</evidence>